<dbReference type="HOGENOM" id="CLU_3280528_0_0_1"/>
<name>K4AP58_SETIT</name>
<reference evidence="1" key="2">
    <citation type="submission" date="2018-08" db="UniProtKB">
        <authorList>
            <consortium name="EnsemblPlants"/>
        </authorList>
    </citation>
    <scope>IDENTIFICATION</scope>
    <source>
        <strain evidence="1">Yugu1</strain>
    </source>
</reference>
<dbReference type="Gramene" id="KQK91450">
    <property type="protein sequence ID" value="KQK91450"/>
    <property type="gene ID" value="SETIT_040706mg"/>
</dbReference>
<reference evidence="2" key="1">
    <citation type="journal article" date="2012" name="Nat. Biotechnol.">
        <title>Reference genome sequence of the model plant Setaria.</title>
        <authorList>
            <person name="Bennetzen J.L."/>
            <person name="Schmutz J."/>
            <person name="Wang H."/>
            <person name="Percifield R."/>
            <person name="Hawkins J."/>
            <person name="Pontaroli A.C."/>
            <person name="Estep M."/>
            <person name="Feng L."/>
            <person name="Vaughn J.N."/>
            <person name="Grimwood J."/>
            <person name="Jenkins J."/>
            <person name="Barry K."/>
            <person name="Lindquist E."/>
            <person name="Hellsten U."/>
            <person name="Deshpande S."/>
            <person name="Wang X."/>
            <person name="Wu X."/>
            <person name="Mitros T."/>
            <person name="Triplett J."/>
            <person name="Yang X."/>
            <person name="Ye C.Y."/>
            <person name="Mauro-Herrera M."/>
            <person name="Wang L."/>
            <person name="Li P."/>
            <person name="Sharma M."/>
            <person name="Sharma R."/>
            <person name="Ronald P.C."/>
            <person name="Panaud O."/>
            <person name="Kellogg E.A."/>
            <person name="Brutnell T.P."/>
            <person name="Doust A.N."/>
            <person name="Tuskan G.A."/>
            <person name="Rokhsar D."/>
            <person name="Devos K.M."/>
        </authorList>
    </citation>
    <scope>NUCLEOTIDE SEQUENCE [LARGE SCALE GENOMIC DNA]</scope>
    <source>
        <strain evidence="2">cv. Yugu1</strain>
    </source>
</reference>
<organism evidence="1 2">
    <name type="scientific">Setaria italica</name>
    <name type="common">Foxtail millet</name>
    <name type="synonym">Panicum italicum</name>
    <dbReference type="NCBI Taxonomy" id="4555"/>
    <lineage>
        <taxon>Eukaryota</taxon>
        <taxon>Viridiplantae</taxon>
        <taxon>Streptophyta</taxon>
        <taxon>Embryophyta</taxon>
        <taxon>Tracheophyta</taxon>
        <taxon>Spermatophyta</taxon>
        <taxon>Magnoliopsida</taxon>
        <taxon>Liliopsida</taxon>
        <taxon>Poales</taxon>
        <taxon>Poaceae</taxon>
        <taxon>PACMAD clade</taxon>
        <taxon>Panicoideae</taxon>
        <taxon>Panicodae</taxon>
        <taxon>Paniceae</taxon>
        <taxon>Cenchrinae</taxon>
        <taxon>Setaria</taxon>
    </lineage>
</organism>
<proteinExistence type="predicted"/>
<dbReference type="AlphaFoldDB" id="K4AP58"/>
<protein>
    <submittedName>
        <fullName evidence="1">Uncharacterized protein</fullName>
    </submittedName>
</protein>
<evidence type="ECO:0000313" key="2">
    <source>
        <dbReference type="Proteomes" id="UP000004995"/>
    </source>
</evidence>
<keyword evidence="2" id="KW-1185">Reference proteome</keyword>
<accession>K4AP58</accession>
<evidence type="ECO:0000313" key="1">
    <source>
        <dbReference type="EnsemblPlants" id="KQK91450"/>
    </source>
</evidence>
<dbReference type="InParanoid" id="K4AP58"/>
<dbReference type="EnsemblPlants" id="KQK91450">
    <property type="protein sequence ID" value="KQK91450"/>
    <property type="gene ID" value="SETIT_040706mg"/>
</dbReference>
<sequence>MIPGSVSFKTLLVVHNQWPEREANVSEYRFCLFWGSMLISD</sequence>
<dbReference type="EMBL" id="AGNK02006040">
    <property type="status" value="NOT_ANNOTATED_CDS"/>
    <property type="molecule type" value="Genomic_DNA"/>
</dbReference>
<dbReference type="Proteomes" id="UP000004995">
    <property type="component" value="Unassembled WGS sequence"/>
</dbReference>